<evidence type="ECO:0000313" key="3">
    <source>
        <dbReference type="Proteomes" id="UP000216101"/>
    </source>
</evidence>
<evidence type="ECO:0000313" key="2">
    <source>
        <dbReference type="EMBL" id="OZY87496.1"/>
    </source>
</evidence>
<sequence length="371" mass="41274">MASSPILDFSSLLAPITSEQPTGIDLRLDASPMSSYQTIKTARYAARDAEKNNLYKESNGEADEHWRKIISLAPGLLTCESKDLEVATWLTEALIRRNGFQGLRDAFSLIEGLIDNFWDTLYPLPDEEDGIETRISPLAGLNGSTNEGVLIAPIRRVPFTEGYAPGPFAYWQYQQAVELERITNEETRLGKAEKLGFTLADIESAVEETTQDFIVDQFDDIQDAMDCAKRVEQKLDQLCGSEYAPSMRAIISALEECRSALNHIAKHKLPIAIEPEFVTEEASTSAHVNTVKPVATNTSNALLSRESAFKQLLDIAKFFRTTEPHSPVSYALEKAVKWGNMPLDELIVELIPDSSSRKHFSELTGVKTNED</sequence>
<accession>A0A266QCY0</accession>
<evidence type="ECO:0000259" key="1">
    <source>
        <dbReference type="Pfam" id="PF06812"/>
    </source>
</evidence>
<keyword evidence="3" id="KW-1185">Reference proteome</keyword>
<name>A0A266QCY0_9GAMM</name>
<dbReference type="PANTHER" id="PTHR37951:SF1">
    <property type="entry name" value="TYPE VI SECRETION SYSTEM COMPONENT TSSA1"/>
    <property type="match status" value="1"/>
</dbReference>
<gene>
    <name evidence="2" type="ORF">CBP51_11135</name>
</gene>
<proteinExistence type="predicted"/>
<feature type="domain" description="ImpA N-terminal" evidence="1">
    <location>
        <begin position="13"/>
        <end position="142"/>
    </location>
</feature>
<dbReference type="Proteomes" id="UP000216101">
    <property type="component" value="Unassembled WGS sequence"/>
</dbReference>
<dbReference type="Pfam" id="PF06812">
    <property type="entry name" value="ImpA_N"/>
    <property type="match status" value="1"/>
</dbReference>
<protein>
    <submittedName>
        <fullName evidence="2">Type VI secretion protein</fullName>
    </submittedName>
</protein>
<dbReference type="InterPro" id="IPR017740">
    <property type="entry name" value="TssA-like"/>
</dbReference>
<dbReference type="NCBIfam" id="TIGR03363">
    <property type="entry name" value="VI_chp_8"/>
    <property type="match status" value="1"/>
</dbReference>
<dbReference type="PANTHER" id="PTHR37951">
    <property type="entry name" value="CYTOPLASMIC PROTEIN-RELATED"/>
    <property type="match status" value="1"/>
</dbReference>
<comment type="caution">
    <text evidence="2">The sequence shown here is derived from an EMBL/GenBank/DDBJ whole genome shotgun (WGS) entry which is preliminary data.</text>
</comment>
<dbReference type="InterPro" id="IPR010657">
    <property type="entry name" value="ImpA_N"/>
</dbReference>
<dbReference type="AlphaFoldDB" id="A0A266QCY0"/>
<reference evidence="3" key="1">
    <citation type="submission" date="2017-05" db="EMBL/GenBank/DDBJ databases">
        <authorList>
            <person name="Barney B.M."/>
        </authorList>
    </citation>
    <scope>NUCLEOTIDE SEQUENCE [LARGE SCALE GENOMIC DNA]</scope>
    <source>
        <strain evidence="3">PSBB022</strain>
    </source>
</reference>
<dbReference type="EMBL" id="NHNI01000001">
    <property type="protein sequence ID" value="OZY87496.1"/>
    <property type="molecule type" value="Genomic_DNA"/>
</dbReference>
<organism evidence="2 3">
    <name type="scientific">Cellvibrio mixtus</name>
    <dbReference type="NCBI Taxonomy" id="39650"/>
    <lineage>
        <taxon>Bacteria</taxon>
        <taxon>Pseudomonadati</taxon>
        <taxon>Pseudomonadota</taxon>
        <taxon>Gammaproteobacteria</taxon>
        <taxon>Cellvibrionales</taxon>
        <taxon>Cellvibrionaceae</taxon>
        <taxon>Cellvibrio</taxon>
    </lineage>
</organism>